<dbReference type="Proteomes" id="UP000595064">
    <property type="component" value="Plasmid unnamed"/>
</dbReference>
<evidence type="ECO:0000313" key="3">
    <source>
        <dbReference type="EMBL" id="SDY79380.1"/>
    </source>
</evidence>
<gene>
    <name evidence="2" type="ORF">I6G47_32685</name>
    <name evidence="3" type="ORF">SAMN05421547_10817</name>
</gene>
<proteinExistence type="predicted"/>
<evidence type="ECO:0000313" key="4">
    <source>
        <dbReference type="Proteomes" id="UP000183417"/>
    </source>
</evidence>
<dbReference type="Gene3D" id="1.10.10.2830">
    <property type="match status" value="1"/>
</dbReference>
<sequence length="428" mass="46659">MKRRKFAPVPDPQEAGAAAPPPSSTGSRPNKLAVPMLLPSFSNAKRADEAEQDGSTVQVSDPSVSPGEPSLVGGEPHDTHHLQSAAAQSTLASTVQEVGHAKQDGSDAELLLPPASQVEHSSTDTVQTYSHALPTPTQDFYFVELDATLIDQNSHPPRSLYLDDGIRVIADSMRADGQRDAIHVIPNPAKPNRYIIGDGWTRVLATRSYNLNNGVLLAKVHTNLSEEQASWLGYSQNKDRNGATDYDLGVYYQGWNASGMDWDEIATRAGVSKAQMAYYAAFSKLESDVLSLVKATPQRFSANVAYHLSRLQAQAGVSVAANLANKFLANEQTIKWLKEQVDDALAKLGRQGRKRNDSNTVMFQRRFSVGHYRQRKNGQVEMAIQIPDTSRVAEFNQAIESLLKQYLDPKDLPDGGPTDATLPGDAPE</sequence>
<evidence type="ECO:0000313" key="2">
    <source>
        <dbReference type="EMBL" id="QPS84907.1"/>
    </source>
</evidence>
<evidence type="ECO:0000256" key="1">
    <source>
        <dbReference type="SAM" id="MobiDB-lite"/>
    </source>
</evidence>
<feature type="region of interest" description="Disordered" evidence="1">
    <location>
        <begin position="1"/>
        <end position="86"/>
    </location>
</feature>
<feature type="compositionally biased region" description="Polar residues" evidence="1">
    <location>
        <begin position="53"/>
        <end position="63"/>
    </location>
</feature>
<dbReference type="SUPFAM" id="SSF110849">
    <property type="entry name" value="ParB/Sulfiredoxin"/>
    <property type="match status" value="1"/>
</dbReference>
<dbReference type="RefSeq" id="WP_143044537.1">
    <property type="nucleotide sequence ID" value="NZ_CP065749.1"/>
</dbReference>
<name>A0A1H3MSA8_9BURK</name>
<evidence type="ECO:0000313" key="5">
    <source>
        <dbReference type="Proteomes" id="UP000595064"/>
    </source>
</evidence>
<dbReference type="InterPro" id="IPR036086">
    <property type="entry name" value="ParB/Sulfiredoxin_sf"/>
</dbReference>
<dbReference type="Proteomes" id="UP000183417">
    <property type="component" value="Unassembled WGS sequence"/>
</dbReference>
<reference evidence="3 4" key="1">
    <citation type="submission" date="2016-10" db="EMBL/GenBank/DDBJ databases">
        <authorList>
            <person name="de Groot N.N."/>
        </authorList>
    </citation>
    <scope>NUCLEOTIDE SEQUENCE [LARGE SCALE GENOMIC DNA]</scope>
    <source>
        <strain evidence="3 4">LMG 24775</strain>
    </source>
</reference>
<dbReference type="SUPFAM" id="SSF109709">
    <property type="entry name" value="KorB DNA-binding domain-like"/>
    <property type="match status" value="1"/>
</dbReference>
<dbReference type="KEGG" id="dla:I6G47_32685"/>
<geneLocation type="plasmid" evidence="2 5">
    <name>unnamed</name>
</geneLocation>
<organism evidence="3 4">
    <name type="scientific">Delftia lacustris</name>
    <dbReference type="NCBI Taxonomy" id="558537"/>
    <lineage>
        <taxon>Bacteria</taxon>
        <taxon>Pseudomonadati</taxon>
        <taxon>Pseudomonadota</taxon>
        <taxon>Betaproteobacteria</taxon>
        <taxon>Burkholderiales</taxon>
        <taxon>Comamonadaceae</taxon>
        <taxon>Delftia</taxon>
    </lineage>
</organism>
<dbReference type="EMBL" id="CP065749">
    <property type="protein sequence ID" value="QPS84907.1"/>
    <property type="molecule type" value="Genomic_DNA"/>
</dbReference>
<protein>
    <submittedName>
        <fullName evidence="3">Chromosome segregation protein Spo0J, contains ParB-like nuclease domain</fullName>
    </submittedName>
</protein>
<feature type="region of interest" description="Disordered" evidence="1">
    <location>
        <begin position="407"/>
        <end position="428"/>
    </location>
</feature>
<keyword evidence="2" id="KW-0614">Plasmid</keyword>
<dbReference type="GeneID" id="94688995"/>
<keyword evidence="5" id="KW-1185">Reference proteome</keyword>
<dbReference type="EMBL" id="FNPE01000008">
    <property type="protein sequence ID" value="SDY79380.1"/>
    <property type="molecule type" value="Genomic_DNA"/>
</dbReference>
<reference evidence="2 5" key="2">
    <citation type="submission" date="2020-12" db="EMBL/GenBank/DDBJ databases">
        <title>FDA dAtabase for Regulatory Grade micrObial Sequences (FDA-ARGOS): Supporting development and validation of Infectious Disease Dx tests.</title>
        <authorList>
            <person name="Sproer C."/>
            <person name="Gronow S."/>
            <person name="Severitt S."/>
            <person name="Schroder I."/>
            <person name="Tallon L."/>
            <person name="Sadzewicz L."/>
            <person name="Zhao X."/>
            <person name="Boylan J."/>
            <person name="Ott S."/>
            <person name="Bowen H."/>
            <person name="Vavikolanu K."/>
            <person name="Mehta A."/>
            <person name="Aluvathingal J."/>
            <person name="Nadendla S."/>
            <person name="Lowell S."/>
            <person name="Myers T."/>
            <person name="Yan Y."/>
            <person name="Sichtig H."/>
        </authorList>
    </citation>
    <scope>NUCLEOTIDE SEQUENCE [LARGE SCALE GENOMIC DNA]</scope>
    <source>
        <strain evidence="2 5">FDAARGOS_890</strain>
        <plasmid evidence="2 5">unnamed</plasmid>
    </source>
</reference>
<dbReference type="AlphaFoldDB" id="A0A1H3MSA8"/>
<accession>A0A1H3MSA8</accession>